<dbReference type="GO" id="GO:0008234">
    <property type="term" value="F:cysteine-type peptidase activity"/>
    <property type="evidence" value="ECO:0007669"/>
    <property type="project" value="InterPro"/>
</dbReference>
<evidence type="ECO:0000259" key="5">
    <source>
        <dbReference type="PROSITE" id="PS50600"/>
    </source>
</evidence>
<dbReference type="EMBL" id="NBNE01003482">
    <property type="protein sequence ID" value="OWZ07585.1"/>
    <property type="molecule type" value="Genomic_DNA"/>
</dbReference>
<accession>A0A225VQI6</accession>
<comment type="similarity">
    <text evidence="1">Belongs to the peptidase C48 family.</text>
</comment>
<feature type="compositionally biased region" description="Polar residues" evidence="4">
    <location>
        <begin position="20"/>
        <end position="33"/>
    </location>
</feature>
<keyword evidence="3" id="KW-0378">Hydrolase</keyword>
<dbReference type="Gene3D" id="3.40.395.10">
    <property type="entry name" value="Adenoviral Proteinase, Chain A"/>
    <property type="match status" value="1"/>
</dbReference>
<sequence length="453" mass="51621">MLWFVIQQWCDIRQGLQTSTQAPVTGATSTRTASGPIDNLEKSRRSLELAVLKVMMVKKWMAREENLAKKEAITTRLNPKARKKKKTAASERADRKWYETSENGCNRAGQSTLKGLLASLDREQPGLWEAQRRLSGIVVKFTEYESKKPKFRSYWNLVMEYYQYRILKQPQYLWTMTLPSVVKHRMWSKKSATELGIELHKWLNEEGLPAPSAEYHELIFKVSADVLSARTSKLEGLPNLPDFKYTLLYRATPPTWLTDAAIHACCERLVQDFPVSSQWSPEVSGRGTMIQAHSKKQRDFVFFQQVQEPGVETVLLPLNFMNAHWCCVIVKVNAKRILYYDPLDQDPYMKAAADVCTYLKVSGLSVYDVVAKNNPIQFGAFSCGVYAFYARVDMTASALSRRRFELFFSLKTGRLLPLEGEPTMALRDGDDGGKSAPPSQDVDEQLQPTQMAE</sequence>
<organism evidence="6 7">
    <name type="scientific">Phytophthora megakarya</name>
    <dbReference type="NCBI Taxonomy" id="4795"/>
    <lineage>
        <taxon>Eukaryota</taxon>
        <taxon>Sar</taxon>
        <taxon>Stramenopiles</taxon>
        <taxon>Oomycota</taxon>
        <taxon>Peronosporomycetes</taxon>
        <taxon>Peronosporales</taxon>
        <taxon>Peronosporaceae</taxon>
        <taxon>Phytophthora</taxon>
    </lineage>
</organism>
<dbReference type="AlphaFoldDB" id="A0A225VQI6"/>
<evidence type="ECO:0000256" key="2">
    <source>
        <dbReference type="ARBA" id="ARBA00022670"/>
    </source>
</evidence>
<dbReference type="OrthoDB" id="127875at2759"/>
<dbReference type="InterPro" id="IPR038765">
    <property type="entry name" value="Papain-like_cys_pep_sf"/>
</dbReference>
<evidence type="ECO:0000256" key="3">
    <source>
        <dbReference type="ARBA" id="ARBA00022801"/>
    </source>
</evidence>
<dbReference type="Pfam" id="PF02902">
    <property type="entry name" value="Peptidase_C48"/>
    <property type="match status" value="1"/>
</dbReference>
<feature type="region of interest" description="Disordered" evidence="4">
    <location>
        <begin position="421"/>
        <end position="453"/>
    </location>
</feature>
<reference evidence="7" key="1">
    <citation type="submission" date="2017-03" db="EMBL/GenBank/DDBJ databases">
        <title>Phytopthora megakarya and P. palmivora, two closely related causual agents of cacao black pod achieved similar genome size and gene model numbers by different mechanisms.</title>
        <authorList>
            <person name="Ali S."/>
            <person name="Shao J."/>
            <person name="Larry D.J."/>
            <person name="Kronmiller B."/>
            <person name="Shen D."/>
            <person name="Strem M.D."/>
            <person name="Melnick R.L."/>
            <person name="Guiltinan M.J."/>
            <person name="Tyler B.M."/>
            <person name="Meinhardt L.W."/>
            <person name="Bailey B.A."/>
        </authorList>
    </citation>
    <scope>NUCLEOTIDE SEQUENCE [LARGE SCALE GENOMIC DNA]</scope>
    <source>
        <strain evidence="7">zdho120</strain>
    </source>
</reference>
<name>A0A225VQI6_9STRA</name>
<proteinExistence type="inferred from homology"/>
<evidence type="ECO:0000256" key="1">
    <source>
        <dbReference type="ARBA" id="ARBA00005234"/>
    </source>
</evidence>
<feature type="domain" description="Ubiquitin-like protease family profile" evidence="5">
    <location>
        <begin position="157"/>
        <end position="394"/>
    </location>
</feature>
<evidence type="ECO:0000256" key="4">
    <source>
        <dbReference type="SAM" id="MobiDB-lite"/>
    </source>
</evidence>
<dbReference type="Proteomes" id="UP000198211">
    <property type="component" value="Unassembled WGS sequence"/>
</dbReference>
<dbReference type="InterPro" id="IPR003653">
    <property type="entry name" value="Peptidase_C48_C"/>
</dbReference>
<comment type="caution">
    <text evidence="6">The sequence shown here is derived from an EMBL/GenBank/DDBJ whole genome shotgun (WGS) entry which is preliminary data.</text>
</comment>
<dbReference type="STRING" id="4795.A0A225VQI6"/>
<gene>
    <name evidence="6" type="ORF">PHMEG_00020002</name>
</gene>
<keyword evidence="7" id="KW-1185">Reference proteome</keyword>
<protein>
    <recommendedName>
        <fullName evidence="5">Ubiquitin-like protease family profile domain-containing protein</fullName>
    </recommendedName>
</protein>
<evidence type="ECO:0000313" key="7">
    <source>
        <dbReference type="Proteomes" id="UP000198211"/>
    </source>
</evidence>
<dbReference type="SUPFAM" id="SSF54001">
    <property type="entry name" value="Cysteine proteinases"/>
    <property type="match status" value="1"/>
</dbReference>
<feature type="region of interest" description="Disordered" evidence="4">
    <location>
        <begin position="20"/>
        <end position="39"/>
    </location>
</feature>
<dbReference type="PROSITE" id="PS50600">
    <property type="entry name" value="ULP_PROTEASE"/>
    <property type="match status" value="1"/>
</dbReference>
<evidence type="ECO:0000313" key="6">
    <source>
        <dbReference type="EMBL" id="OWZ07585.1"/>
    </source>
</evidence>
<dbReference type="GO" id="GO:0006508">
    <property type="term" value="P:proteolysis"/>
    <property type="evidence" value="ECO:0007669"/>
    <property type="project" value="UniProtKB-KW"/>
</dbReference>
<keyword evidence="2" id="KW-0645">Protease</keyword>